<dbReference type="GO" id="GO:0004386">
    <property type="term" value="F:helicase activity"/>
    <property type="evidence" value="ECO:0007669"/>
    <property type="project" value="UniProtKB-KW"/>
</dbReference>
<dbReference type="Gene3D" id="3.40.50.300">
    <property type="entry name" value="P-loop containing nucleotide triphosphate hydrolases"/>
    <property type="match status" value="2"/>
</dbReference>
<keyword evidence="7" id="KW-1185">Reference proteome</keyword>
<dbReference type="InterPro" id="IPR001650">
    <property type="entry name" value="Helicase_C-like"/>
</dbReference>
<dbReference type="RefSeq" id="WP_213809248.1">
    <property type="nucleotide sequence ID" value="NZ_JAAMFK010000006.1"/>
</dbReference>
<keyword evidence="2" id="KW-0067">ATP-binding</keyword>
<evidence type="ECO:0000259" key="5">
    <source>
        <dbReference type="PROSITE" id="PS51194"/>
    </source>
</evidence>
<keyword evidence="6" id="KW-0347">Helicase</keyword>
<evidence type="ECO:0000259" key="4">
    <source>
        <dbReference type="PROSITE" id="PS51192"/>
    </source>
</evidence>
<dbReference type="EMBL" id="JAAMFK010000006">
    <property type="protein sequence ID" value="MBS9338963.1"/>
    <property type="molecule type" value="Genomic_DNA"/>
</dbReference>
<proteinExistence type="predicted"/>
<evidence type="ECO:0000256" key="1">
    <source>
        <dbReference type="ARBA" id="ARBA00022741"/>
    </source>
</evidence>
<dbReference type="Proteomes" id="UP001519504">
    <property type="component" value="Unassembled WGS sequence"/>
</dbReference>
<gene>
    <name evidence="6" type="ORF">G6R29_04900</name>
</gene>
<evidence type="ECO:0000256" key="3">
    <source>
        <dbReference type="ARBA" id="ARBA00023125"/>
    </source>
</evidence>
<dbReference type="Pfam" id="PF00270">
    <property type="entry name" value="DEAD"/>
    <property type="match status" value="1"/>
</dbReference>
<feature type="domain" description="Helicase ATP-binding" evidence="4">
    <location>
        <begin position="108"/>
        <end position="259"/>
    </location>
</feature>
<dbReference type="InterPro" id="IPR027417">
    <property type="entry name" value="P-loop_NTPase"/>
</dbReference>
<dbReference type="InterPro" id="IPR011545">
    <property type="entry name" value="DEAD/DEAH_box_helicase_dom"/>
</dbReference>
<name>A0ABS5R0J2_9LACO</name>
<evidence type="ECO:0000313" key="7">
    <source>
        <dbReference type="Proteomes" id="UP001519504"/>
    </source>
</evidence>
<dbReference type="InterPro" id="IPR014001">
    <property type="entry name" value="Helicase_ATP-bd"/>
</dbReference>
<dbReference type="SMART" id="SM00487">
    <property type="entry name" value="DEXDc"/>
    <property type="match status" value="1"/>
</dbReference>
<dbReference type="PANTHER" id="PTHR30580">
    <property type="entry name" value="PRIMOSOMAL PROTEIN N"/>
    <property type="match status" value="1"/>
</dbReference>
<dbReference type="Pfam" id="PF00271">
    <property type="entry name" value="Helicase_C"/>
    <property type="match status" value="1"/>
</dbReference>
<comment type="caution">
    <text evidence="6">The sequence shown here is derived from an EMBL/GenBank/DDBJ whole genome shotgun (WGS) entry which is preliminary data.</text>
</comment>
<reference evidence="6 7" key="1">
    <citation type="submission" date="2020-02" db="EMBL/GenBank/DDBJ databases">
        <title>Fructobacillus sp. isolated from paper mulberry of Taiwan.</title>
        <authorList>
            <person name="Lin S.-T."/>
        </authorList>
    </citation>
    <scope>NUCLEOTIDE SEQUENCE [LARGE SCALE GENOMIC DNA]</scope>
    <source>
        <strain evidence="6 7">M2-14</strain>
    </source>
</reference>
<dbReference type="PANTHER" id="PTHR30580:SF1">
    <property type="entry name" value="COMF OPERON PROTEIN 1"/>
    <property type="match status" value="1"/>
</dbReference>
<sequence>MEGIKRERMNDGILYGRLLTWPKVWPVPKGVTVIEPFKNGRCFRCGQNEHSPLPNGHYFCLACLNLGRISTHDLLLTLPEPNVFESFPGMSWKGHLTTDQGEVGQALVNYYRKKKDQLVWAVTGAGKTEMLFLLINDALRNGDRVALLSPRVDVVLELAPRLKAAFPVFTQVLYGAQEAPYQYSQFVIGTTHQALRFYRAFDLIAVDEVDAFPFRNNPILERALKQAKKETGSTVYLSATPSKKLLRQERRGKLIVHELPARFHGHLLPEIQVFYEGSNWQLGPPKALAEAILRWEQAGLPFLLFVPHVDDLEGVFDYVQKLTKYSGTTVHARDKDRLSKVSRLRGHNYQYLITTTILERGVTLPGLQVAVLGADSPVFSASALVQIAGRVGRSQESAEGDVIFLAKSPTWAIFQAKRAIKKRNRLAQKRRTSKK</sequence>
<protein>
    <submittedName>
        <fullName evidence="6">DEAD/DEAH box helicase</fullName>
    </submittedName>
</protein>
<keyword evidence="3" id="KW-0238">DNA-binding</keyword>
<keyword evidence="1" id="KW-0547">Nucleotide-binding</keyword>
<dbReference type="SUPFAM" id="SSF52540">
    <property type="entry name" value="P-loop containing nucleoside triphosphate hydrolases"/>
    <property type="match status" value="1"/>
</dbReference>
<feature type="domain" description="Helicase C-terminal" evidence="5">
    <location>
        <begin position="287"/>
        <end position="435"/>
    </location>
</feature>
<evidence type="ECO:0000256" key="2">
    <source>
        <dbReference type="ARBA" id="ARBA00022840"/>
    </source>
</evidence>
<dbReference type="PROSITE" id="PS51194">
    <property type="entry name" value="HELICASE_CTER"/>
    <property type="match status" value="1"/>
</dbReference>
<keyword evidence="6" id="KW-0378">Hydrolase</keyword>
<evidence type="ECO:0000313" key="6">
    <source>
        <dbReference type="EMBL" id="MBS9338963.1"/>
    </source>
</evidence>
<accession>A0ABS5R0J2</accession>
<organism evidence="6 7">
    <name type="scientific">Fructobacillus broussonetiae</name>
    <dbReference type="NCBI Taxonomy" id="2713173"/>
    <lineage>
        <taxon>Bacteria</taxon>
        <taxon>Bacillati</taxon>
        <taxon>Bacillota</taxon>
        <taxon>Bacilli</taxon>
        <taxon>Lactobacillales</taxon>
        <taxon>Lactobacillaceae</taxon>
        <taxon>Fructobacillus</taxon>
    </lineage>
</organism>
<dbReference type="SMART" id="SM00490">
    <property type="entry name" value="HELICc"/>
    <property type="match status" value="1"/>
</dbReference>
<dbReference type="PROSITE" id="PS51192">
    <property type="entry name" value="HELICASE_ATP_BIND_1"/>
    <property type="match status" value="1"/>
</dbReference>